<dbReference type="InterPro" id="IPR045439">
    <property type="entry name" value="EAD11"/>
</dbReference>
<proteinExistence type="predicted"/>
<dbReference type="EMBL" id="NQJD01000018">
    <property type="protein sequence ID" value="TAA74745.1"/>
    <property type="molecule type" value="Genomic_DNA"/>
</dbReference>
<evidence type="ECO:0000313" key="2">
    <source>
        <dbReference type="EMBL" id="TAA74745.1"/>
    </source>
</evidence>
<keyword evidence="3" id="KW-1185">Reference proteome</keyword>
<dbReference type="Proteomes" id="UP000316238">
    <property type="component" value="Unassembled WGS sequence"/>
</dbReference>
<evidence type="ECO:0000313" key="3">
    <source>
        <dbReference type="Proteomes" id="UP000316238"/>
    </source>
</evidence>
<protein>
    <recommendedName>
        <fullName evidence="1">Effector-associated domain-containing protein</fullName>
    </recommendedName>
</protein>
<feature type="domain" description="Effector-associated" evidence="1">
    <location>
        <begin position="11"/>
        <end position="88"/>
    </location>
</feature>
<sequence length="92" mass="10667">MPAANDIKERHSEVQMLFAEDNINEAVKRLMDFVRDFSQDNSDNLNEVIVISSSFSRLEKAERRGTLSYDEVDQKRNKLLYQALDLMETVIA</sequence>
<comment type="caution">
    <text evidence="2">The sequence shown here is derived from an EMBL/GenBank/DDBJ whole genome shotgun (WGS) entry which is preliminary data.</text>
</comment>
<dbReference type="Pfam" id="PF19964">
    <property type="entry name" value="EAD11"/>
    <property type="match status" value="1"/>
</dbReference>
<organism evidence="2 3">
    <name type="scientific">Candidatus Electronema aureum</name>
    <dbReference type="NCBI Taxonomy" id="2005002"/>
    <lineage>
        <taxon>Bacteria</taxon>
        <taxon>Pseudomonadati</taxon>
        <taxon>Thermodesulfobacteriota</taxon>
        <taxon>Desulfobulbia</taxon>
        <taxon>Desulfobulbales</taxon>
        <taxon>Desulfobulbaceae</taxon>
        <taxon>Candidatus Electronema</taxon>
    </lineage>
</organism>
<reference evidence="2" key="1">
    <citation type="submission" date="2017-07" db="EMBL/GenBank/DDBJ databases">
        <title>The cable genome - Insights into the physiology and evolution of filamentous bacteria capable of sulfide oxidation via long distance electron transfer.</title>
        <authorList>
            <person name="Thorup C."/>
            <person name="Bjerg J.T."/>
            <person name="Schreiber L."/>
            <person name="Nielsen L.P."/>
            <person name="Kjeldsen K.U."/>
            <person name="Boesen T."/>
            <person name="Boggild A."/>
            <person name="Meysman F."/>
            <person name="Geelhoed J."/>
            <person name="Schramm A."/>
        </authorList>
    </citation>
    <scope>NUCLEOTIDE SEQUENCE [LARGE SCALE GENOMIC DNA]</scope>
    <source>
        <strain evidence="2">GS</strain>
    </source>
</reference>
<evidence type="ECO:0000259" key="1">
    <source>
        <dbReference type="Pfam" id="PF19964"/>
    </source>
</evidence>
<accession>A0A521G161</accession>
<gene>
    <name evidence="2" type="ORF">CDV28_11819</name>
</gene>
<name>A0A521G161_9BACT</name>
<dbReference type="AlphaFoldDB" id="A0A521G161"/>